<protein>
    <submittedName>
        <fullName evidence="1">ParA family protein</fullName>
    </submittedName>
</protein>
<gene>
    <name evidence="1" type="ORF">KC622_03795</name>
</gene>
<name>A0A955HZJ3_9BACT</name>
<dbReference type="EMBL" id="JAGQLM010000177">
    <property type="protein sequence ID" value="MCA9375427.1"/>
    <property type="molecule type" value="Genomic_DNA"/>
</dbReference>
<evidence type="ECO:0000313" key="1">
    <source>
        <dbReference type="EMBL" id="MCA9375427.1"/>
    </source>
</evidence>
<dbReference type="PANTHER" id="PTHR13696:SF52">
    <property type="entry name" value="PARA FAMILY PROTEIN CT_582"/>
    <property type="match status" value="1"/>
</dbReference>
<proteinExistence type="predicted"/>
<feature type="non-terminal residue" evidence="1">
    <location>
        <position position="1"/>
    </location>
</feature>
<dbReference type="InterPro" id="IPR050678">
    <property type="entry name" value="DNA_Partitioning_ATPase"/>
</dbReference>
<dbReference type="Proteomes" id="UP000748332">
    <property type="component" value="Unassembled WGS sequence"/>
</dbReference>
<comment type="caution">
    <text evidence="1">The sequence shown here is derived from an EMBL/GenBank/DDBJ whole genome shotgun (WGS) entry which is preliminary data.</text>
</comment>
<reference evidence="1" key="1">
    <citation type="submission" date="2020-04" db="EMBL/GenBank/DDBJ databases">
        <authorList>
            <person name="Zhang T."/>
        </authorList>
    </citation>
    <scope>NUCLEOTIDE SEQUENCE</scope>
    <source>
        <strain evidence="1">HKST-UBA16</strain>
    </source>
</reference>
<dbReference type="Gene3D" id="3.40.50.300">
    <property type="entry name" value="P-loop containing nucleotide triphosphate hydrolases"/>
    <property type="match status" value="1"/>
</dbReference>
<sequence length="94" mass="10685">LLKTIDLVRNINNDLSIGGIVMTMFDSRTRLSTQVIDEINTHFEELAFKSIIPRNVRLSEAPSHGKVIFDYDPRSTGAIAYAKLADEFINRFDK</sequence>
<dbReference type="InterPro" id="IPR027417">
    <property type="entry name" value="P-loop_NTPase"/>
</dbReference>
<evidence type="ECO:0000313" key="2">
    <source>
        <dbReference type="Proteomes" id="UP000748332"/>
    </source>
</evidence>
<organism evidence="1 2">
    <name type="scientific">Candidatus Dojkabacteria bacterium</name>
    <dbReference type="NCBI Taxonomy" id="2099670"/>
    <lineage>
        <taxon>Bacteria</taxon>
        <taxon>Candidatus Dojkabacteria</taxon>
    </lineage>
</organism>
<dbReference type="SUPFAM" id="SSF52540">
    <property type="entry name" value="P-loop containing nucleoside triphosphate hydrolases"/>
    <property type="match status" value="1"/>
</dbReference>
<accession>A0A955HZJ3</accession>
<dbReference type="PANTHER" id="PTHR13696">
    <property type="entry name" value="P-LOOP CONTAINING NUCLEOSIDE TRIPHOSPHATE HYDROLASE"/>
    <property type="match status" value="1"/>
</dbReference>
<dbReference type="AlphaFoldDB" id="A0A955HZJ3"/>
<reference evidence="1" key="2">
    <citation type="journal article" date="2021" name="Microbiome">
        <title>Successional dynamics and alternative stable states in a saline activated sludge microbial community over 9 years.</title>
        <authorList>
            <person name="Wang Y."/>
            <person name="Ye J."/>
            <person name="Ju F."/>
            <person name="Liu L."/>
            <person name="Boyd J.A."/>
            <person name="Deng Y."/>
            <person name="Parks D.H."/>
            <person name="Jiang X."/>
            <person name="Yin X."/>
            <person name="Woodcroft B.J."/>
            <person name="Tyson G.W."/>
            <person name="Hugenholtz P."/>
            <person name="Polz M.F."/>
            <person name="Zhang T."/>
        </authorList>
    </citation>
    <scope>NUCLEOTIDE SEQUENCE</scope>
    <source>
        <strain evidence="1">HKST-UBA16</strain>
    </source>
</reference>